<keyword evidence="6 10" id="KW-1133">Transmembrane helix</keyword>
<name>A0ABV5Z9U5_9GAMM</name>
<dbReference type="Pfam" id="PF07730">
    <property type="entry name" value="HisKA_3"/>
    <property type="match status" value="1"/>
</dbReference>
<evidence type="ECO:0000256" key="5">
    <source>
        <dbReference type="ARBA" id="ARBA00022777"/>
    </source>
</evidence>
<evidence type="ECO:0000256" key="4">
    <source>
        <dbReference type="ARBA" id="ARBA00022692"/>
    </source>
</evidence>
<dbReference type="Pfam" id="PF02518">
    <property type="entry name" value="HATPase_c"/>
    <property type="match status" value="1"/>
</dbReference>
<evidence type="ECO:0000256" key="3">
    <source>
        <dbReference type="ARBA" id="ARBA00022679"/>
    </source>
</evidence>
<evidence type="ECO:0000256" key="1">
    <source>
        <dbReference type="ARBA" id="ARBA00004651"/>
    </source>
</evidence>
<keyword evidence="13" id="KW-1185">Reference proteome</keyword>
<dbReference type="InterPro" id="IPR005467">
    <property type="entry name" value="His_kinase_dom"/>
</dbReference>
<dbReference type="Gene3D" id="3.30.565.10">
    <property type="entry name" value="Histidine kinase-like ATPase, C-terminal domain"/>
    <property type="match status" value="1"/>
</dbReference>
<evidence type="ECO:0000259" key="11">
    <source>
        <dbReference type="PROSITE" id="PS50109"/>
    </source>
</evidence>
<proteinExistence type="predicted"/>
<comment type="caution">
    <text evidence="12">The sequence shown here is derived from an EMBL/GenBank/DDBJ whole genome shotgun (WGS) entry which is preliminary data.</text>
</comment>
<keyword evidence="12" id="KW-0547">Nucleotide-binding</keyword>
<dbReference type="RefSeq" id="WP_051527415.1">
    <property type="nucleotide sequence ID" value="NZ_JAUESS010000007.1"/>
</dbReference>
<feature type="transmembrane region" description="Helical" evidence="10">
    <location>
        <begin position="189"/>
        <end position="206"/>
    </location>
</feature>
<dbReference type="InterPro" id="IPR003594">
    <property type="entry name" value="HATPase_dom"/>
</dbReference>
<dbReference type="InterPro" id="IPR036890">
    <property type="entry name" value="HATPase_C_sf"/>
</dbReference>
<organism evidence="12 13">
    <name type="scientific">Balneatrix alpica</name>
    <dbReference type="NCBI Taxonomy" id="75684"/>
    <lineage>
        <taxon>Bacteria</taxon>
        <taxon>Pseudomonadati</taxon>
        <taxon>Pseudomonadota</taxon>
        <taxon>Gammaproteobacteria</taxon>
        <taxon>Oceanospirillales</taxon>
        <taxon>Balneatrichaceae</taxon>
        <taxon>Balneatrix</taxon>
    </lineage>
</organism>
<keyword evidence="2" id="KW-1003">Cell membrane</keyword>
<dbReference type="PROSITE" id="PS50109">
    <property type="entry name" value="HIS_KIN"/>
    <property type="match status" value="1"/>
</dbReference>
<dbReference type="EMBL" id="JBHLZN010000002">
    <property type="protein sequence ID" value="MFB9886023.1"/>
    <property type="molecule type" value="Genomic_DNA"/>
</dbReference>
<feature type="transmembrane region" description="Helical" evidence="10">
    <location>
        <begin position="16"/>
        <end position="36"/>
    </location>
</feature>
<dbReference type="GO" id="GO:0005524">
    <property type="term" value="F:ATP binding"/>
    <property type="evidence" value="ECO:0007669"/>
    <property type="project" value="UniProtKB-KW"/>
</dbReference>
<accession>A0ABV5Z9U5</accession>
<feature type="domain" description="Histidine kinase" evidence="11">
    <location>
        <begin position="258"/>
        <end position="450"/>
    </location>
</feature>
<evidence type="ECO:0000256" key="8">
    <source>
        <dbReference type="ARBA" id="ARBA00023136"/>
    </source>
</evidence>
<keyword evidence="9" id="KW-0175">Coiled coil</keyword>
<dbReference type="PANTHER" id="PTHR24421:SF37">
    <property type="entry name" value="SENSOR HISTIDINE KINASE NARS"/>
    <property type="match status" value="1"/>
</dbReference>
<evidence type="ECO:0000256" key="2">
    <source>
        <dbReference type="ARBA" id="ARBA00022475"/>
    </source>
</evidence>
<evidence type="ECO:0000256" key="6">
    <source>
        <dbReference type="ARBA" id="ARBA00022989"/>
    </source>
</evidence>
<feature type="coiled-coil region" evidence="9">
    <location>
        <begin position="82"/>
        <end position="116"/>
    </location>
</feature>
<dbReference type="Proteomes" id="UP001589628">
    <property type="component" value="Unassembled WGS sequence"/>
</dbReference>
<dbReference type="SMART" id="SM00387">
    <property type="entry name" value="HATPase_c"/>
    <property type="match status" value="1"/>
</dbReference>
<keyword evidence="8 10" id="KW-0472">Membrane</keyword>
<evidence type="ECO:0000256" key="9">
    <source>
        <dbReference type="SAM" id="Coils"/>
    </source>
</evidence>
<keyword evidence="12" id="KW-0067">ATP-binding</keyword>
<dbReference type="CDD" id="cd16917">
    <property type="entry name" value="HATPase_UhpB-NarQ-NarX-like"/>
    <property type="match status" value="1"/>
</dbReference>
<dbReference type="InterPro" id="IPR007891">
    <property type="entry name" value="CHASE3"/>
</dbReference>
<evidence type="ECO:0000313" key="13">
    <source>
        <dbReference type="Proteomes" id="UP001589628"/>
    </source>
</evidence>
<reference evidence="12 13" key="1">
    <citation type="submission" date="2024-09" db="EMBL/GenBank/DDBJ databases">
        <authorList>
            <person name="Sun Q."/>
            <person name="Mori K."/>
        </authorList>
    </citation>
    <scope>NUCLEOTIDE SEQUENCE [LARGE SCALE GENOMIC DNA]</scope>
    <source>
        <strain evidence="12 13">ATCC 51285</strain>
    </source>
</reference>
<dbReference type="Pfam" id="PF05227">
    <property type="entry name" value="CHASE3"/>
    <property type="match status" value="1"/>
</dbReference>
<feature type="coiled-coil region" evidence="9">
    <location>
        <begin position="213"/>
        <end position="240"/>
    </location>
</feature>
<dbReference type="InterPro" id="IPR050482">
    <property type="entry name" value="Sensor_HK_TwoCompSys"/>
</dbReference>
<protein>
    <submittedName>
        <fullName evidence="12">ATP-binding protein</fullName>
    </submittedName>
</protein>
<keyword evidence="3" id="KW-0808">Transferase</keyword>
<keyword evidence="4 10" id="KW-0812">Transmembrane</keyword>
<keyword evidence="5" id="KW-0418">Kinase</keyword>
<dbReference type="PANTHER" id="PTHR24421">
    <property type="entry name" value="NITRATE/NITRITE SENSOR PROTEIN NARX-RELATED"/>
    <property type="match status" value="1"/>
</dbReference>
<sequence length="450" mass="52080">MYRLLRHLQSLPINRLVGPLAVALAIMVLVITEMGIRNATQLEQNREAALGLRLELVSLRRHLLLVESSLLRYLLTPSFLLRDRYEDNMERVSASLASLRQLMEQQREQHPTLEELLELANIRAREMQEVIRLVDASKQPAAINLLLNDMDQAYLKRFYELADSINEREHLLFRAAGVERVRVMRWTRIGVVTLVILWLWAIFAMLKVGRERERERQQYLRDLQAERDKLESEVEKRMAELTDLARHLQRVREHERSHLARELHDELGGLLTAAKLDVARLKKPLQSTLPDLVERLSHLSSLLDQGIALKRRIIEDLRPSSLSTLGLSRALEILCQEFAQRSELQLQLDIEEVQMEAEAALSLYRLVQEALTNIAKYAQARQVHVSLHQEEAWVRVRVRDDGQGFDPTQLRPGTHGLQGMRFRVRSCAGQFRLYSRPGEGTTIEALLPRQ</sequence>
<keyword evidence="7" id="KW-0902">Two-component regulatory system</keyword>
<evidence type="ECO:0000256" key="10">
    <source>
        <dbReference type="SAM" id="Phobius"/>
    </source>
</evidence>
<evidence type="ECO:0000313" key="12">
    <source>
        <dbReference type="EMBL" id="MFB9886023.1"/>
    </source>
</evidence>
<gene>
    <name evidence="12" type="ORF">ACFFLH_06350</name>
</gene>
<dbReference type="Gene3D" id="1.20.5.1930">
    <property type="match status" value="1"/>
</dbReference>
<comment type="subcellular location">
    <subcellularLocation>
        <location evidence="1">Cell membrane</location>
        <topology evidence="1">Multi-pass membrane protein</topology>
    </subcellularLocation>
</comment>
<dbReference type="SUPFAM" id="SSF55874">
    <property type="entry name" value="ATPase domain of HSP90 chaperone/DNA topoisomerase II/histidine kinase"/>
    <property type="match status" value="1"/>
</dbReference>
<dbReference type="InterPro" id="IPR011712">
    <property type="entry name" value="Sig_transdc_His_kin_sub3_dim/P"/>
</dbReference>
<evidence type="ECO:0000256" key="7">
    <source>
        <dbReference type="ARBA" id="ARBA00023012"/>
    </source>
</evidence>